<dbReference type="GO" id="GO:0046872">
    <property type="term" value="F:metal ion binding"/>
    <property type="evidence" value="ECO:0007669"/>
    <property type="project" value="UniProtKB-UniRule"/>
</dbReference>
<reference evidence="2 3" key="1">
    <citation type="submission" date="2018-01" db="EMBL/GenBank/DDBJ databases">
        <title>Lactibacter flavus gen. nov., sp. nov., a novel bacterium of the family Propionibacteriaceae isolated from raw milk and dairy products.</title>
        <authorList>
            <person name="Wenning M."/>
            <person name="Breitenwieser F."/>
            <person name="Huptas C."/>
            <person name="von Neubeck M."/>
            <person name="Busse H.-J."/>
            <person name="Scherer S."/>
        </authorList>
    </citation>
    <scope>NUCLEOTIDE SEQUENCE [LARGE SCALE GENOMIC DNA]</scope>
    <source>
        <strain evidence="2 3">VG341</strain>
    </source>
</reference>
<protein>
    <recommendedName>
        <fullName evidence="1">Tagaturonate/fructuronate epimerase</fullName>
        <shortName evidence="1">D-TagA/D-FruA epimerase</shortName>
        <ecNumber evidence="1">5.1.2.7</ecNumber>
    </recommendedName>
</protein>
<feature type="binding site" evidence="1">
    <location>
        <position position="335"/>
    </location>
    <ligand>
        <name>a divalent metal cation</name>
        <dbReference type="ChEBI" id="CHEBI:60240"/>
    </ligand>
</feature>
<dbReference type="EMBL" id="PPCV01000011">
    <property type="protein sequence ID" value="RXW31229.1"/>
    <property type="molecule type" value="Genomic_DNA"/>
</dbReference>
<comment type="cofactor">
    <cofactor evidence="1">
        <name>a divalent metal cation</name>
        <dbReference type="ChEBI" id="CHEBI:60240"/>
    </cofactor>
</comment>
<keyword evidence="3" id="KW-1185">Reference proteome</keyword>
<comment type="caution">
    <text evidence="2">The sequence shown here is derived from an EMBL/GenBank/DDBJ whole genome shotgun (WGS) entry which is preliminary data.</text>
</comment>
<gene>
    <name evidence="1" type="primary">uxaE</name>
    <name evidence="2" type="ORF">C1706_13015</name>
</gene>
<dbReference type="OrthoDB" id="9797992at2"/>
<accession>A0A4Q2EDJ3</accession>
<sequence>MSTDYAASRVSYEGAEFRLQRNDDRSQSLVITGAPESLTAAFSGRRDGDAFVAPATGENAAALRSVLPWLKPRRWGLETSAGTGDRLGLATPGHVQAFKDVAGVNPVFAQQSTREMGRTHRTPRNVLDDATWGAFQEGWTGGVGADADHQKTEESLSECAEAGFVFFTIDPGDEMDMAAHDDDEATVRSKAAAIDLSSLDTSADDIVSRYAGQTIELESGPLTLDEESVLRAVAKAGPALVRGLQLINHVEGLGVEHELEFAIDETDKPTTLVEHVVVVKELQRNGVELISFAPRWVGQFEKGVEYIGDREALAKNFSDHAEIARVLGPYKLSLHSGSDKFSIYPSFVEATRGVAHLKTAGTSWIEALRIVAAHDPQLLRDILKLSLESFEENRHSYHLSCDTTRIPTDVPDDKVGELVTALESRQVMHVGYGAVLDEYGVQIKDLLNTHEDEYAALMKEHFIAHIAPFGKR</sequence>
<comment type="similarity">
    <text evidence="1">Belongs to the UxaE family.</text>
</comment>
<dbReference type="Proteomes" id="UP000290624">
    <property type="component" value="Unassembled WGS sequence"/>
</dbReference>
<dbReference type="GO" id="GO:0016856">
    <property type="term" value="F:racemase and epimerase activity, acting on hydroxy acids and derivatives"/>
    <property type="evidence" value="ECO:0007669"/>
    <property type="project" value="UniProtKB-UniRule"/>
</dbReference>
<keyword evidence="1" id="KW-0413">Isomerase</keyword>
<evidence type="ECO:0000313" key="3">
    <source>
        <dbReference type="Proteomes" id="UP000290624"/>
    </source>
</evidence>
<evidence type="ECO:0000256" key="1">
    <source>
        <dbReference type="HAMAP-Rule" id="MF_02243"/>
    </source>
</evidence>
<dbReference type="InterPro" id="IPR032586">
    <property type="entry name" value="UxaE"/>
</dbReference>
<proteinExistence type="inferred from homology"/>
<dbReference type="HAMAP" id="MF_02243">
    <property type="entry name" value="UxaE"/>
    <property type="match status" value="1"/>
</dbReference>
<comment type="catalytic activity">
    <reaction evidence="1">
        <text>keto-D-tagaturonate = keto-D-fructuronate</text>
        <dbReference type="Rhea" id="RHEA:51656"/>
        <dbReference type="ChEBI" id="CHEBI:17886"/>
        <dbReference type="ChEBI" id="CHEBI:59881"/>
        <dbReference type="EC" id="5.1.2.7"/>
    </reaction>
</comment>
<name>A0A4Q2EDJ3_9ACTN</name>
<dbReference type="RefSeq" id="WP_129459665.1">
    <property type="nucleotide sequence ID" value="NZ_PPCV01000011.1"/>
</dbReference>
<keyword evidence="1" id="KW-0479">Metal-binding</keyword>
<evidence type="ECO:0000313" key="2">
    <source>
        <dbReference type="EMBL" id="RXW31229.1"/>
    </source>
</evidence>
<feature type="binding site" evidence="1">
    <location>
        <position position="149"/>
    </location>
    <ligand>
        <name>a divalent metal cation</name>
        <dbReference type="ChEBI" id="CHEBI:60240"/>
    </ligand>
</feature>
<feature type="active site" description="Proton donor" evidence="1">
    <location>
        <position position="260"/>
    </location>
</feature>
<organism evidence="2 3">
    <name type="scientific">Propioniciclava flava</name>
    <dbReference type="NCBI Taxonomy" id="2072026"/>
    <lineage>
        <taxon>Bacteria</taxon>
        <taxon>Bacillati</taxon>
        <taxon>Actinomycetota</taxon>
        <taxon>Actinomycetes</taxon>
        <taxon>Propionibacteriales</taxon>
        <taxon>Propionibacteriaceae</taxon>
        <taxon>Propioniciclava</taxon>
    </lineage>
</organism>
<dbReference type="Pfam" id="PF16257">
    <property type="entry name" value="UxaE"/>
    <property type="match status" value="1"/>
</dbReference>
<feature type="binding site" evidence="1">
    <location>
        <position position="302"/>
    </location>
    <ligand>
        <name>a divalent metal cation</name>
        <dbReference type="ChEBI" id="CHEBI:60240"/>
    </ligand>
</feature>
<comment type="function">
    <text evidence="1">Catalyzes the epimerization of D-tagaturonate (D-TagA) to D-fructuronate (D-FruA).</text>
</comment>
<dbReference type="AlphaFoldDB" id="A0A4Q2EDJ3"/>
<feature type="active site" description="Proton acceptor" evidence="1">
    <location>
        <position position="148"/>
    </location>
</feature>
<dbReference type="EC" id="5.1.2.7" evidence="1"/>